<evidence type="ECO:0000313" key="3">
    <source>
        <dbReference type="Proteomes" id="UP000619355"/>
    </source>
</evidence>
<organism evidence="2 3">
    <name type="scientific">Streptomyces capoamus</name>
    <dbReference type="NCBI Taxonomy" id="68183"/>
    <lineage>
        <taxon>Bacteria</taxon>
        <taxon>Bacillati</taxon>
        <taxon>Actinomycetota</taxon>
        <taxon>Actinomycetes</taxon>
        <taxon>Kitasatosporales</taxon>
        <taxon>Streptomycetaceae</taxon>
        <taxon>Streptomyces</taxon>
    </lineage>
</organism>
<dbReference type="RefSeq" id="WP_189985893.1">
    <property type="nucleotide sequence ID" value="NZ_BNBF01000029.1"/>
</dbReference>
<keyword evidence="3" id="KW-1185">Reference proteome</keyword>
<name>A0A919F1Q8_9ACTN</name>
<evidence type="ECO:0000313" key="2">
    <source>
        <dbReference type="EMBL" id="GHG71855.1"/>
    </source>
</evidence>
<sequence>MAGAVAVLTVTGCTSTAPDGHRAPLSSPPAQAAPPSTPTAVPSATGNPRTPPQLSAAEETFIRAGGEKAPRTFPEIPRIGQGTLEVGVICSGSGTVDVTVGSIVDYTVVCANGDPGQLNEVGLRRSRNNVTVSVTTRTSGIWGLSVGWTKDSVTPG</sequence>
<accession>A0A919F1Q8</accession>
<feature type="region of interest" description="Disordered" evidence="1">
    <location>
        <begin position="15"/>
        <end position="53"/>
    </location>
</feature>
<dbReference type="Proteomes" id="UP000619355">
    <property type="component" value="Unassembled WGS sequence"/>
</dbReference>
<comment type="caution">
    <text evidence="2">The sequence shown here is derived from an EMBL/GenBank/DDBJ whole genome shotgun (WGS) entry which is preliminary data.</text>
</comment>
<gene>
    <name evidence="2" type="ORF">GCM10018980_67530</name>
</gene>
<proteinExistence type="predicted"/>
<reference evidence="3" key="1">
    <citation type="journal article" date="2019" name="Int. J. Syst. Evol. Microbiol.">
        <title>The Global Catalogue of Microorganisms (GCM) 10K type strain sequencing project: providing services to taxonomists for standard genome sequencing and annotation.</title>
        <authorList>
            <consortium name="The Broad Institute Genomics Platform"/>
            <consortium name="The Broad Institute Genome Sequencing Center for Infectious Disease"/>
            <person name="Wu L."/>
            <person name="Ma J."/>
        </authorList>
    </citation>
    <scope>NUCLEOTIDE SEQUENCE [LARGE SCALE GENOMIC DNA]</scope>
    <source>
        <strain evidence="3">JCM 4253</strain>
    </source>
</reference>
<dbReference type="AlphaFoldDB" id="A0A919F1Q8"/>
<evidence type="ECO:0000256" key="1">
    <source>
        <dbReference type="SAM" id="MobiDB-lite"/>
    </source>
</evidence>
<protein>
    <submittedName>
        <fullName evidence="2">Uncharacterized protein</fullName>
    </submittedName>
</protein>
<dbReference type="EMBL" id="BNBF01000029">
    <property type="protein sequence ID" value="GHG71855.1"/>
    <property type="molecule type" value="Genomic_DNA"/>
</dbReference>